<feature type="compositionally biased region" description="Basic residues" evidence="1">
    <location>
        <begin position="180"/>
        <end position="194"/>
    </location>
</feature>
<gene>
    <name evidence="2" type="primary">ga15929</name>
    <name evidence="2" type="ORF">PR202_ga15929</name>
</gene>
<comment type="caution">
    <text evidence="2">The sequence shown here is derived from an EMBL/GenBank/DDBJ whole genome shotgun (WGS) entry which is preliminary data.</text>
</comment>
<proteinExistence type="predicted"/>
<feature type="region of interest" description="Disordered" evidence="1">
    <location>
        <begin position="178"/>
        <end position="239"/>
    </location>
</feature>
<feature type="compositionally biased region" description="Polar residues" evidence="1">
    <location>
        <begin position="219"/>
        <end position="233"/>
    </location>
</feature>
<feature type="region of interest" description="Disordered" evidence="1">
    <location>
        <begin position="251"/>
        <end position="307"/>
    </location>
</feature>
<dbReference type="EMBL" id="BQKI01000007">
    <property type="protein sequence ID" value="GJM98881.1"/>
    <property type="molecule type" value="Genomic_DNA"/>
</dbReference>
<organism evidence="2 3">
    <name type="scientific">Eleusine coracana subsp. coracana</name>
    <dbReference type="NCBI Taxonomy" id="191504"/>
    <lineage>
        <taxon>Eukaryota</taxon>
        <taxon>Viridiplantae</taxon>
        <taxon>Streptophyta</taxon>
        <taxon>Embryophyta</taxon>
        <taxon>Tracheophyta</taxon>
        <taxon>Spermatophyta</taxon>
        <taxon>Magnoliopsida</taxon>
        <taxon>Liliopsida</taxon>
        <taxon>Poales</taxon>
        <taxon>Poaceae</taxon>
        <taxon>PACMAD clade</taxon>
        <taxon>Chloridoideae</taxon>
        <taxon>Cynodonteae</taxon>
        <taxon>Eleusininae</taxon>
        <taxon>Eleusine</taxon>
    </lineage>
</organism>
<reference evidence="2" key="2">
    <citation type="submission" date="2021-12" db="EMBL/GenBank/DDBJ databases">
        <title>Resequencing data analysis of finger millet.</title>
        <authorList>
            <person name="Hatakeyama M."/>
            <person name="Aluri S."/>
            <person name="Balachadran M.T."/>
            <person name="Sivarajan S.R."/>
            <person name="Poveda L."/>
            <person name="Shimizu-Inatsugi R."/>
            <person name="Schlapbach R."/>
            <person name="Sreeman S.M."/>
            <person name="Shimizu K.K."/>
        </authorList>
    </citation>
    <scope>NUCLEOTIDE SEQUENCE</scope>
</reference>
<evidence type="ECO:0000313" key="2">
    <source>
        <dbReference type="EMBL" id="GJM98881.1"/>
    </source>
</evidence>
<evidence type="ECO:0000313" key="3">
    <source>
        <dbReference type="Proteomes" id="UP001054889"/>
    </source>
</evidence>
<sequence length="307" mass="33463">MNEHVGVDEEGLYIDVPLPNPQCEVDSKQMQEEICSKTSTDDESLSDEKIEVHDKDDIIKDREPELVDYDKKDPPMTEGTTYLNMAAFKIALASHALASLPHIVQKLREDSYNLDIEVITWFPNGIAELCAKGGAGYRGPPKKRQKKAARCNTKTSIVPLINATPFQMVFPHNEAVANATHKKRKRSSGAKNNKRSASSSGAKNSKRSASSSGATTSSYTHVSTSNRSITGSNDPVPLQVLPVPVHEDLATTANGPVHSEPGLQVSPRKKMAIKKKLTPRKKLQIAPANTTSPDSPASNTRSKKLNM</sequence>
<feature type="compositionally biased region" description="Polar residues" evidence="1">
    <location>
        <begin position="287"/>
        <end position="300"/>
    </location>
</feature>
<name>A0AAV5CLJ6_ELECO</name>
<feature type="compositionally biased region" description="Basic residues" evidence="1">
    <location>
        <begin position="267"/>
        <end position="283"/>
    </location>
</feature>
<protein>
    <submittedName>
        <fullName evidence="2">Uncharacterized protein</fullName>
    </submittedName>
</protein>
<accession>A0AAV5CLJ6</accession>
<dbReference type="Proteomes" id="UP001054889">
    <property type="component" value="Unassembled WGS sequence"/>
</dbReference>
<dbReference type="AlphaFoldDB" id="A0AAV5CLJ6"/>
<keyword evidence="3" id="KW-1185">Reference proteome</keyword>
<reference evidence="2" key="1">
    <citation type="journal article" date="2018" name="DNA Res.">
        <title>Multiple hybrid de novo genome assembly of finger millet, an orphan allotetraploid crop.</title>
        <authorList>
            <person name="Hatakeyama M."/>
            <person name="Aluri S."/>
            <person name="Balachadran M.T."/>
            <person name="Sivarajan S.R."/>
            <person name="Patrignani A."/>
            <person name="Gruter S."/>
            <person name="Poveda L."/>
            <person name="Shimizu-Inatsugi R."/>
            <person name="Baeten J."/>
            <person name="Francoijs K.J."/>
            <person name="Nataraja K.N."/>
            <person name="Reddy Y.A.N."/>
            <person name="Phadnis S."/>
            <person name="Ravikumar R.L."/>
            <person name="Schlapbach R."/>
            <person name="Sreeman S.M."/>
            <person name="Shimizu K.K."/>
        </authorList>
    </citation>
    <scope>NUCLEOTIDE SEQUENCE</scope>
</reference>
<feature type="compositionally biased region" description="Low complexity" evidence="1">
    <location>
        <begin position="195"/>
        <end position="218"/>
    </location>
</feature>
<evidence type="ECO:0000256" key="1">
    <source>
        <dbReference type="SAM" id="MobiDB-lite"/>
    </source>
</evidence>